<organism evidence="2 3">
    <name type="scientific">Penicillium brasilianum</name>
    <dbReference type="NCBI Taxonomy" id="104259"/>
    <lineage>
        <taxon>Eukaryota</taxon>
        <taxon>Fungi</taxon>
        <taxon>Dikarya</taxon>
        <taxon>Ascomycota</taxon>
        <taxon>Pezizomycotina</taxon>
        <taxon>Eurotiomycetes</taxon>
        <taxon>Eurotiomycetidae</taxon>
        <taxon>Eurotiales</taxon>
        <taxon>Aspergillaceae</taxon>
        <taxon>Penicillium</taxon>
    </lineage>
</organism>
<dbReference type="InterPro" id="IPR011047">
    <property type="entry name" value="Quinoprotein_ADH-like_sf"/>
</dbReference>
<dbReference type="Proteomes" id="UP000042958">
    <property type="component" value="Unassembled WGS sequence"/>
</dbReference>
<accession>A0A0F7TEQ9</accession>
<dbReference type="CDD" id="cd09917">
    <property type="entry name" value="F-box_SF"/>
    <property type="match status" value="1"/>
</dbReference>
<feature type="domain" description="F-box" evidence="1">
    <location>
        <begin position="52"/>
        <end position="103"/>
    </location>
</feature>
<keyword evidence="3" id="KW-1185">Reference proteome</keyword>
<dbReference type="InterPro" id="IPR001810">
    <property type="entry name" value="F-box_dom"/>
</dbReference>
<dbReference type="OrthoDB" id="5295250at2759"/>
<gene>
    <name evidence="2" type="ORF">PMG11_01536</name>
</gene>
<evidence type="ECO:0000313" key="2">
    <source>
        <dbReference type="EMBL" id="CEJ55269.1"/>
    </source>
</evidence>
<dbReference type="InterPro" id="IPR036047">
    <property type="entry name" value="F-box-like_dom_sf"/>
</dbReference>
<dbReference type="SUPFAM" id="SSF50998">
    <property type="entry name" value="Quinoprotein alcohol dehydrogenase-like"/>
    <property type="match status" value="1"/>
</dbReference>
<evidence type="ECO:0000259" key="1">
    <source>
        <dbReference type="PROSITE" id="PS50181"/>
    </source>
</evidence>
<dbReference type="STRING" id="104259.A0A0F7TEQ9"/>
<evidence type="ECO:0000313" key="3">
    <source>
        <dbReference type="Proteomes" id="UP000042958"/>
    </source>
</evidence>
<protein>
    <recommendedName>
        <fullName evidence="1">F-box domain-containing protein</fullName>
    </recommendedName>
</protein>
<dbReference type="EMBL" id="CDHK01000002">
    <property type="protein sequence ID" value="CEJ55269.1"/>
    <property type="molecule type" value="Genomic_DNA"/>
</dbReference>
<dbReference type="Pfam" id="PF12937">
    <property type="entry name" value="F-box-like"/>
    <property type="match status" value="1"/>
</dbReference>
<dbReference type="AlphaFoldDB" id="A0A0F7TEQ9"/>
<dbReference type="Gene3D" id="1.20.1280.50">
    <property type="match status" value="1"/>
</dbReference>
<name>A0A0F7TEQ9_PENBI</name>
<dbReference type="SUPFAM" id="SSF81383">
    <property type="entry name" value="F-box domain"/>
    <property type="match status" value="1"/>
</dbReference>
<proteinExistence type="predicted"/>
<reference evidence="3" key="1">
    <citation type="journal article" date="2015" name="Genome Announc.">
        <title>Draft genome sequence of the fungus Penicillium brasilianum MG11.</title>
        <authorList>
            <person name="Horn F."/>
            <person name="Linde J."/>
            <person name="Mattern D.J."/>
            <person name="Walther G."/>
            <person name="Guthke R."/>
            <person name="Brakhage A.A."/>
            <person name="Valiante V."/>
        </authorList>
    </citation>
    <scope>NUCLEOTIDE SEQUENCE [LARGE SCALE GENOMIC DNA]</scope>
    <source>
        <strain evidence="3">MG11</strain>
    </source>
</reference>
<dbReference type="SMART" id="SM00256">
    <property type="entry name" value="FBOX"/>
    <property type="match status" value="1"/>
</dbReference>
<dbReference type="PROSITE" id="PS50181">
    <property type="entry name" value="FBOX"/>
    <property type="match status" value="1"/>
</dbReference>
<sequence length="533" mass="60582">MNIHPDDEAFLARFQTLPKPRRQAIYRGLLERLRSDEWREVREHAEVHTLQCDIFGKLPLEITSLVAGFLPLVDIIRLRRVSRRWQSILSYHSLCRAALWKALGRNPLVNSTAPVSNTLTATSKTESSHDFETSFASFVERRYRLERGKPHSVISMGSPAVSQNDHDYSLNSVDFRYSTGICTWIDQLEDGTSVIALNLSMGERKKFTTANRETLLCVRISGSTIAALSLSGYCHVWNYDDTSQCSSFRVPSLEVNQIMIRGKSVVLEYPGSLVHWSCDTRIARTIDVEQTVVTVALHPSEDEITTIHYCEQLRSEPERTLDGDGDDVLTSHEPPMPHFYTTKYALNSEGDWYASPSRSVPIPIPRGPMDWPGHYVFGTRKEIQPGQYGIDGYMEYTEEEDENGHKRPLFVYLSIEPNGLVAMHTLPYNPVYGPQFYSEEGIIYFSIAPRDGKCQQYGIAKSKAMTGPSDAYVWLDYSIQHLQDVEERVHIFGDEKFLVFLGKSKMDIWVMDENAMDEMTSARLPGLVALETV</sequence>